<sequence>MSHFHVAKNAFAKYSATWGKTTDDADSENPSSSSSSNRTLTLLSSSGMSELKEVGSDISSIASSVSTLGGRGIARARRELEDEINRDEARRKLTNLVEVYGRLARDCVKEFLKGYKEGKSEDFDVKVYKDRVGRNLEYLRSEGGKGREKVGEVLKDLKGKEGLGGVEEIKVEINTDVKGNLEKNLETVKEGLEEIRGREEWGVLKDYVTEAEKRGREGLEALGEIGEKIKEGIREEGEGEEDEKGRRKRTRKAKERRRKMKERGTGRR</sequence>
<feature type="region of interest" description="Disordered" evidence="1">
    <location>
        <begin position="19"/>
        <end position="40"/>
    </location>
</feature>
<evidence type="ECO:0000256" key="1">
    <source>
        <dbReference type="SAM" id="MobiDB-lite"/>
    </source>
</evidence>
<feature type="compositionally biased region" description="Low complexity" evidence="1">
    <location>
        <begin position="31"/>
        <end position="40"/>
    </location>
</feature>
<dbReference type="Proteomes" id="UP001165065">
    <property type="component" value="Unassembled WGS sequence"/>
</dbReference>
<evidence type="ECO:0000313" key="2">
    <source>
        <dbReference type="EMBL" id="GMI44640.1"/>
    </source>
</evidence>
<feature type="region of interest" description="Disordered" evidence="1">
    <location>
        <begin position="230"/>
        <end position="268"/>
    </location>
</feature>
<reference evidence="3" key="1">
    <citation type="journal article" date="2023" name="Commun. Biol.">
        <title>Genome analysis of Parmales, the sister group of diatoms, reveals the evolutionary specialization of diatoms from phago-mixotrophs to photoautotrophs.</title>
        <authorList>
            <person name="Ban H."/>
            <person name="Sato S."/>
            <person name="Yoshikawa S."/>
            <person name="Yamada K."/>
            <person name="Nakamura Y."/>
            <person name="Ichinomiya M."/>
            <person name="Sato N."/>
            <person name="Blanc-Mathieu R."/>
            <person name="Endo H."/>
            <person name="Kuwata A."/>
            <person name="Ogata H."/>
        </authorList>
    </citation>
    <scope>NUCLEOTIDE SEQUENCE [LARGE SCALE GENOMIC DNA]</scope>
</reference>
<evidence type="ECO:0000313" key="3">
    <source>
        <dbReference type="Proteomes" id="UP001165065"/>
    </source>
</evidence>
<accession>A0A9W7GIS0</accession>
<comment type="caution">
    <text evidence="2">The sequence shown here is derived from an EMBL/GenBank/DDBJ whole genome shotgun (WGS) entry which is preliminary data.</text>
</comment>
<gene>
    <name evidence="2" type="ORF">TrCOL_g213</name>
</gene>
<dbReference type="AlphaFoldDB" id="A0A9W7GIS0"/>
<keyword evidence="3" id="KW-1185">Reference proteome</keyword>
<protein>
    <submittedName>
        <fullName evidence="2">Uncharacterized protein</fullName>
    </submittedName>
</protein>
<organism evidence="2 3">
    <name type="scientific">Triparma columacea</name>
    <dbReference type="NCBI Taxonomy" id="722753"/>
    <lineage>
        <taxon>Eukaryota</taxon>
        <taxon>Sar</taxon>
        <taxon>Stramenopiles</taxon>
        <taxon>Ochrophyta</taxon>
        <taxon>Bolidophyceae</taxon>
        <taxon>Parmales</taxon>
        <taxon>Triparmaceae</taxon>
        <taxon>Triparma</taxon>
    </lineage>
</organism>
<dbReference type="EMBL" id="BRYA01001488">
    <property type="protein sequence ID" value="GMI44640.1"/>
    <property type="molecule type" value="Genomic_DNA"/>
</dbReference>
<name>A0A9W7GIS0_9STRA</name>
<feature type="compositionally biased region" description="Basic residues" evidence="1">
    <location>
        <begin position="246"/>
        <end position="261"/>
    </location>
</feature>
<proteinExistence type="predicted"/>